<feature type="domain" description="Transcriptional repressor PaaX-like central Cas2-like" evidence="1">
    <location>
        <begin position="97"/>
        <end position="173"/>
    </location>
</feature>
<dbReference type="EMBL" id="JACQCQ010000006">
    <property type="protein sequence ID" value="MBI3627386.1"/>
    <property type="molecule type" value="Genomic_DNA"/>
</dbReference>
<evidence type="ECO:0000313" key="2">
    <source>
        <dbReference type="EMBL" id="MBI3627386.1"/>
    </source>
</evidence>
<proteinExistence type="predicted"/>
<dbReference type="Proteomes" id="UP000808388">
    <property type="component" value="Unassembled WGS sequence"/>
</dbReference>
<gene>
    <name evidence="2" type="ORF">HY220_01365</name>
</gene>
<dbReference type="Pfam" id="PF20803">
    <property type="entry name" value="PaaX_M"/>
    <property type="match status" value="1"/>
</dbReference>
<name>A0A9D6QYF6_9BACT</name>
<evidence type="ECO:0000259" key="1">
    <source>
        <dbReference type="Pfam" id="PF20803"/>
    </source>
</evidence>
<sequence length="186" mass="21643">MKKGEFAKLILALLASSTIGIAAATIPGAAGILKILFKRKSHAKRHADLARALHRLRKRRMVKFKTKNGKTYLQITESGKTYLKHFELEDLTLNIPEHWDGAWSVILFDIPETKRNGRDSLRVKLRDLDCYQFHKSVFVHPAPCENEIDFITELFRLQPYVTVFRTKSLGRQEYRARRYFNNKLTL</sequence>
<comment type="caution">
    <text evidence="2">The sequence shown here is derived from an EMBL/GenBank/DDBJ whole genome shotgun (WGS) entry which is preliminary data.</text>
</comment>
<evidence type="ECO:0000313" key="3">
    <source>
        <dbReference type="Proteomes" id="UP000808388"/>
    </source>
</evidence>
<accession>A0A9D6QYF6</accession>
<dbReference type="AlphaFoldDB" id="A0A9D6QYF6"/>
<dbReference type="InterPro" id="IPR048846">
    <property type="entry name" value="PaaX-like_central"/>
</dbReference>
<organism evidence="2 3">
    <name type="scientific">Candidatus Sungiibacteriota bacterium</name>
    <dbReference type="NCBI Taxonomy" id="2750080"/>
    <lineage>
        <taxon>Bacteria</taxon>
        <taxon>Candidatus Sungiibacteriota</taxon>
    </lineage>
</organism>
<reference evidence="2" key="1">
    <citation type="submission" date="2020-07" db="EMBL/GenBank/DDBJ databases">
        <title>Huge and variable diversity of episymbiotic CPR bacteria and DPANN archaea in groundwater ecosystems.</title>
        <authorList>
            <person name="He C.Y."/>
            <person name="Keren R."/>
            <person name="Whittaker M."/>
            <person name="Farag I.F."/>
            <person name="Doudna J."/>
            <person name="Cate J.H.D."/>
            <person name="Banfield J.F."/>
        </authorList>
    </citation>
    <scope>NUCLEOTIDE SEQUENCE</scope>
    <source>
        <strain evidence="2">NC_groundwater_972_Pr1_S-0.2um_49_27</strain>
    </source>
</reference>
<protein>
    <recommendedName>
        <fullName evidence="1">Transcriptional repressor PaaX-like central Cas2-like domain-containing protein</fullName>
    </recommendedName>
</protein>
<dbReference type="Gene3D" id="3.30.70.2650">
    <property type="match status" value="1"/>
</dbReference>